<evidence type="ECO:0000313" key="2">
    <source>
        <dbReference type="Proteomes" id="UP000050349"/>
    </source>
</evidence>
<gene>
    <name evidence="1" type="ORF">AN403_4028</name>
</gene>
<keyword evidence="1" id="KW-0670">Pyruvate</keyword>
<evidence type="ECO:0000313" key="1">
    <source>
        <dbReference type="EMBL" id="KPU59175.1"/>
    </source>
</evidence>
<dbReference type="GO" id="GO:0016301">
    <property type="term" value="F:kinase activity"/>
    <property type="evidence" value="ECO:0007669"/>
    <property type="project" value="UniProtKB-KW"/>
</dbReference>
<accession>A0A0P8X0H4</accession>
<dbReference type="OrthoDB" id="3035379at2"/>
<sequence length="1234" mass="138027">MTTDEEQLYGPKADRLLRIRKIESLDNLVLPIFPIAPLPTVVAGGLAQADDAAAIYAAALEEAFPLLTRSVEDVCGSAPWIVRSAGNEDLTDHINAGGYESLICSEPQALIRCIAAVAMSGSTEHARRQLALSGRYDHVEAIPCFVQPLLKIDVCGDVGHDHSPYLDTAVLDRMEAVCNELMQTFDFIAIDCEWGLETTLGFVSVTTVMPRNPQLMNVVHTIGFGFASAQSTGSRATALVLRPACSDLRLWRGRHLRATTVQRLHLLQARPAYSDDAFRDRDVLTDACRETLIGRYDVVEAGLLMLGAQSSGRALVAPDLMSAWRRYLALNAREQADVAVVIVDEGSAEEHAGIMFRQQKTTCVRMDTRRMPAGADCVVIDRGTCILGDSTLLRSIQSERRRELVLPDDCALVFTDEVLAPGGELTRDCVEVLSQLRRLPVAREVKERLFARSEQPMSARWMQRDDGVVESPSLLAAIWRSKNPGYAGECCALTEFARDYERAFQVSQNEPQRELRTLFALSSVTRTLVASGDLRIVLALLDCEAATSWVSSQTLRRLVDSAAVQLKALRRDNAVLILESVAFVRTECVRLPVYELDDAVSYLDALAHDLEDGLFVEAMVSIRSLELPIASGILLARQALDNPAVLEPVDAFRQSVASFRGMVSGGSTTARLPLQLNDTYLTLRGALYEAGLENVAEQIRGSLIETYDASLKGLLWRVVEEGDAGSYRRYLIVMQWWIEFLNIGSLSERDAAVLQRFQIWLRQWTDDEMPESFEIQDRNWRFEFDAIVVSHGTPQRYENPHVLHNLLHQYSLAGLRLDALGLPRRVQALEHFCSTFSSRSTKVLRFERELLEIQIPMGTHKASYVFTPRQISVEWTEPPDCHGGEIARILAFEVFLDRFRIWMFPALTVRREQVLGTWTLFIRLNAQGSDPWDYEHLWHFVVATRLLFDASYDFSYVANEAVDGFAERFDGLEWKEILTTLIRYRALIEDRAQYVALHALPMSSTVAAMACSRIVRGLLLRCLRRGFDYCRALIDGYAHWLNEEVEDNGLWSDRYESLRQASLFLAAKWPREALSELVGRGVFNVGDDLIAACLFKRSDLADDLRQVVAAGSMLSGMPGMIVRHAPEIAIAGRGASLLAAQLVGTGMRFRRAKHLLVARFGDCLDQDILTGLLQDLDTVPWGYTADAEQAIQTQILMSGPVCRFELEKGIDWTTLDSWPTLVQRRPVSLGPTEC</sequence>
<dbReference type="AlphaFoldDB" id="A0A0P8X0H4"/>
<keyword evidence="1" id="KW-0418">Kinase</keyword>
<dbReference type="EMBL" id="LJXB01000078">
    <property type="protein sequence ID" value="KPU59175.1"/>
    <property type="molecule type" value="Genomic_DNA"/>
</dbReference>
<keyword evidence="1" id="KW-0808">Transferase</keyword>
<dbReference type="PATRIC" id="fig|294.162.peg.3056"/>
<dbReference type="RefSeq" id="WP_057398106.1">
    <property type="nucleotide sequence ID" value="NZ_LJXB01000078.1"/>
</dbReference>
<organism evidence="1 2">
    <name type="scientific">Pseudomonas fluorescens</name>
    <dbReference type="NCBI Taxonomy" id="294"/>
    <lineage>
        <taxon>Bacteria</taxon>
        <taxon>Pseudomonadati</taxon>
        <taxon>Pseudomonadota</taxon>
        <taxon>Gammaproteobacteria</taxon>
        <taxon>Pseudomonadales</taxon>
        <taxon>Pseudomonadaceae</taxon>
        <taxon>Pseudomonas</taxon>
    </lineage>
</organism>
<reference evidence="1 2" key="1">
    <citation type="submission" date="2015-09" db="EMBL/GenBank/DDBJ databases">
        <authorList>
            <person name="Jackson K.R."/>
            <person name="Lunt B.L."/>
            <person name="Fisher J.N.B."/>
            <person name="Gardner A.V."/>
            <person name="Bailey M.E."/>
            <person name="Deus L.M."/>
            <person name="Earl A.S."/>
            <person name="Gibby P.D."/>
            <person name="Hartmann K.A."/>
            <person name="Liu J.E."/>
            <person name="Manci A.M."/>
            <person name="Nielsen D.A."/>
            <person name="Solomon M.B."/>
            <person name="Breakwell D.P."/>
            <person name="Burnett S.H."/>
            <person name="Grose J.H."/>
        </authorList>
    </citation>
    <scope>NUCLEOTIDE SEQUENCE [LARGE SCALE GENOMIC DNA]</scope>
    <source>
        <strain evidence="1 2">S613</strain>
    </source>
</reference>
<dbReference type="Proteomes" id="UP000050349">
    <property type="component" value="Unassembled WGS sequence"/>
</dbReference>
<protein>
    <submittedName>
        <fullName evidence="1">Pyruvate phosphate dikinase, PEP/pyruvate binding domain protein</fullName>
    </submittedName>
</protein>
<proteinExistence type="predicted"/>
<comment type="caution">
    <text evidence="1">The sequence shown here is derived from an EMBL/GenBank/DDBJ whole genome shotgun (WGS) entry which is preliminary data.</text>
</comment>
<name>A0A0P8X0H4_PSEFL</name>